<keyword evidence="2" id="KW-1185">Reference proteome</keyword>
<evidence type="ECO:0000313" key="1">
    <source>
        <dbReference type="EMBL" id="GBP36518.1"/>
    </source>
</evidence>
<dbReference type="EMBL" id="BGZK01000319">
    <property type="protein sequence ID" value="GBP36518.1"/>
    <property type="molecule type" value="Genomic_DNA"/>
</dbReference>
<organism evidence="1 2">
    <name type="scientific">Eumeta variegata</name>
    <name type="common">Bagworm moth</name>
    <name type="synonym">Eumeta japonica</name>
    <dbReference type="NCBI Taxonomy" id="151549"/>
    <lineage>
        <taxon>Eukaryota</taxon>
        <taxon>Metazoa</taxon>
        <taxon>Ecdysozoa</taxon>
        <taxon>Arthropoda</taxon>
        <taxon>Hexapoda</taxon>
        <taxon>Insecta</taxon>
        <taxon>Pterygota</taxon>
        <taxon>Neoptera</taxon>
        <taxon>Endopterygota</taxon>
        <taxon>Lepidoptera</taxon>
        <taxon>Glossata</taxon>
        <taxon>Ditrysia</taxon>
        <taxon>Tineoidea</taxon>
        <taxon>Psychidae</taxon>
        <taxon>Oiketicinae</taxon>
        <taxon>Eumeta</taxon>
    </lineage>
</organism>
<evidence type="ECO:0000313" key="2">
    <source>
        <dbReference type="Proteomes" id="UP000299102"/>
    </source>
</evidence>
<name>A0A4C1VBJ6_EUMVA</name>
<accession>A0A4C1VBJ6</accession>
<proteinExistence type="predicted"/>
<gene>
    <name evidence="1" type="ORF">EVAR_8351_1</name>
</gene>
<dbReference type="Proteomes" id="UP000299102">
    <property type="component" value="Unassembled WGS sequence"/>
</dbReference>
<comment type="caution">
    <text evidence="1">The sequence shown here is derived from an EMBL/GenBank/DDBJ whole genome shotgun (WGS) entry which is preliminary data.</text>
</comment>
<protein>
    <submittedName>
        <fullName evidence="1">Uncharacterized protein</fullName>
    </submittedName>
</protein>
<dbReference type="AlphaFoldDB" id="A0A4C1VBJ6"/>
<sequence length="124" mass="14043">MIIPKNLLRSSRGKCCLELKKIPSVSFIKTKCRLEGGLVDIRTDQLFIDHIATLSRNVICHTSKRWKVFGDRGFERTSLMDFQHAIRTATRPRGEALSLRLRTQGNEITGWNNKNLKAASGSNC</sequence>
<reference evidence="1 2" key="1">
    <citation type="journal article" date="2019" name="Commun. Biol.">
        <title>The bagworm genome reveals a unique fibroin gene that provides high tensile strength.</title>
        <authorList>
            <person name="Kono N."/>
            <person name="Nakamura H."/>
            <person name="Ohtoshi R."/>
            <person name="Tomita M."/>
            <person name="Numata K."/>
            <person name="Arakawa K."/>
        </authorList>
    </citation>
    <scope>NUCLEOTIDE SEQUENCE [LARGE SCALE GENOMIC DNA]</scope>
</reference>